<organism evidence="2 3">
    <name type="scientific">Sipha flava</name>
    <name type="common">yellow sugarcane aphid</name>
    <dbReference type="NCBI Taxonomy" id="143950"/>
    <lineage>
        <taxon>Eukaryota</taxon>
        <taxon>Metazoa</taxon>
        <taxon>Ecdysozoa</taxon>
        <taxon>Arthropoda</taxon>
        <taxon>Hexapoda</taxon>
        <taxon>Insecta</taxon>
        <taxon>Pterygota</taxon>
        <taxon>Neoptera</taxon>
        <taxon>Paraneoptera</taxon>
        <taxon>Hemiptera</taxon>
        <taxon>Sternorrhyncha</taxon>
        <taxon>Aphidomorpha</taxon>
        <taxon>Aphidoidea</taxon>
        <taxon>Aphididae</taxon>
        <taxon>Sipha</taxon>
    </lineage>
</organism>
<dbReference type="AlphaFoldDB" id="A0A8B8FG29"/>
<dbReference type="PANTHER" id="PTHR45749:SF23">
    <property type="entry name" value="ZINC FINGER MYM-TYPE PROTEIN 1-LIKE"/>
    <property type="match status" value="1"/>
</dbReference>
<reference evidence="3" key="1">
    <citation type="submission" date="2025-08" db="UniProtKB">
        <authorList>
            <consortium name="RefSeq"/>
        </authorList>
    </citation>
    <scope>IDENTIFICATION</scope>
    <source>
        <tissue evidence="3">Whole body</tissue>
    </source>
</reference>
<keyword evidence="2" id="KW-1185">Reference proteome</keyword>
<sequence>MVSQFQELGRHSDWHHITERLIEHKNSTTHRYAICDYSKRSVELKRIDCQLVKEYKTEVQYWRNILKRTVAVIQFISQRGLTFFGDSEILNNSHNGNFLGIIELLAKLDPFLKEHLNNYGNKSSGKSNYILSYTIRKLISLMADKVLNVIVEEIKNAKYFGLFVDSTPDVTRINQLAIVLRYVKSDGRAIERFIKFLDIYSHTAEYLTSTVIETIKQLSLNIENFVGQPYDNASNMVGKYTGLQARIKKIAPDAEYLP</sequence>
<dbReference type="OrthoDB" id="6611207at2759"/>
<evidence type="ECO:0000313" key="2">
    <source>
        <dbReference type="Proteomes" id="UP000694846"/>
    </source>
</evidence>
<evidence type="ECO:0000313" key="3">
    <source>
        <dbReference type="RefSeq" id="XP_025409839.1"/>
    </source>
</evidence>
<gene>
    <name evidence="3" type="primary">LOC112683153</name>
</gene>
<dbReference type="Proteomes" id="UP000694846">
    <property type="component" value="Unplaced"/>
</dbReference>
<dbReference type="GeneID" id="112683153"/>
<protein>
    <submittedName>
        <fullName evidence="3">Zinc finger MYM-type protein 1-like</fullName>
    </submittedName>
</protein>
<dbReference type="InterPro" id="IPR025398">
    <property type="entry name" value="DUF4371"/>
</dbReference>
<accession>A0A8B8FG29</accession>
<dbReference type="RefSeq" id="XP_025409839.1">
    <property type="nucleotide sequence ID" value="XM_025554054.1"/>
</dbReference>
<dbReference type="PANTHER" id="PTHR45749">
    <property type="match status" value="1"/>
</dbReference>
<feature type="domain" description="DUF4371" evidence="1">
    <location>
        <begin position="57"/>
        <end position="242"/>
    </location>
</feature>
<evidence type="ECO:0000259" key="1">
    <source>
        <dbReference type="Pfam" id="PF14291"/>
    </source>
</evidence>
<dbReference type="Pfam" id="PF14291">
    <property type="entry name" value="DUF4371"/>
    <property type="match status" value="1"/>
</dbReference>
<name>A0A8B8FG29_9HEMI</name>
<proteinExistence type="predicted"/>